<dbReference type="AlphaFoldDB" id="A0A9P4N2C4"/>
<reference evidence="2" key="1">
    <citation type="journal article" date="2020" name="Stud. Mycol.">
        <title>101 Dothideomycetes genomes: A test case for predicting lifestyles and emergence of pathogens.</title>
        <authorList>
            <person name="Haridas S."/>
            <person name="Albert R."/>
            <person name="Binder M."/>
            <person name="Bloem J."/>
            <person name="LaButti K."/>
            <person name="Salamov A."/>
            <person name="Andreopoulos B."/>
            <person name="Baker S."/>
            <person name="Barry K."/>
            <person name="Bills G."/>
            <person name="Bluhm B."/>
            <person name="Cannon C."/>
            <person name="Castanera R."/>
            <person name="Culley D."/>
            <person name="Daum C."/>
            <person name="Ezra D."/>
            <person name="Gonzalez J."/>
            <person name="Henrissat B."/>
            <person name="Kuo A."/>
            <person name="Liang C."/>
            <person name="Lipzen A."/>
            <person name="Lutzoni F."/>
            <person name="Magnuson J."/>
            <person name="Mondo S."/>
            <person name="Nolan M."/>
            <person name="Ohm R."/>
            <person name="Pangilinan J."/>
            <person name="Park H.-J."/>
            <person name="Ramirez L."/>
            <person name="Alfaro M."/>
            <person name="Sun H."/>
            <person name="Tritt A."/>
            <person name="Yoshinaga Y."/>
            <person name="Zwiers L.-H."/>
            <person name="Turgeon B."/>
            <person name="Goodwin S."/>
            <person name="Spatafora J."/>
            <person name="Crous P."/>
            <person name="Grigoriev I."/>
        </authorList>
    </citation>
    <scope>NUCLEOTIDE SEQUENCE [LARGE SCALE GENOMIC DNA]</scope>
    <source>
        <strain evidence="2">CBS 304.66</strain>
    </source>
</reference>
<proteinExistence type="predicted"/>
<keyword evidence="2" id="KW-1185">Reference proteome</keyword>
<accession>A0A9P4N2C4</accession>
<dbReference type="OrthoDB" id="194358at2759"/>
<organism evidence="1 2">
    <name type="scientific">Lojkania enalia</name>
    <dbReference type="NCBI Taxonomy" id="147567"/>
    <lineage>
        <taxon>Eukaryota</taxon>
        <taxon>Fungi</taxon>
        <taxon>Dikarya</taxon>
        <taxon>Ascomycota</taxon>
        <taxon>Pezizomycotina</taxon>
        <taxon>Dothideomycetes</taxon>
        <taxon>Pleosporomycetidae</taxon>
        <taxon>Pleosporales</taxon>
        <taxon>Pleosporales incertae sedis</taxon>
        <taxon>Lojkania</taxon>
    </lineage>
</organism>
<comment type="caution">
    <text evidence="1">The sequence shown here is derived from an EMBL/GenBank/DDBJ whole genome shotgun (WGS) entry which is preliminary data.</text>
</comment>
<evidence type="ECO:0000313" key="2">
    <source>
        <dbReference type="Proteomes" id="UP000800093"/>
    </source>
</evidence>
<sequence>MAGSGAAESQEIKGFLLDSSKGLVEITTFNTQKAQFHSRIGKGFSSEKHGLGSFWLNIAKNLQGQSHERLKQCCLIYISIDFFQRSRNSENHSQASSQEAADICRSATSAFPFQEYAVSNVLCHADIAVEHGIAQEILQSF</sequence>
<evidence type="ECO:0000313" key="1">
    <source>
        <dbReference type="EMBL" id="KAF2259619.1"/>
    </source>
</evidence>
<gene>
    <name evidence="1" type="ORF">CC78DRAFT_585784</name>
</gene>
<name>A0A9P4N2C4_9PLEO</name>
<dbReference type="EMBL" id="ML986705">
    <property type="protein sequence ID" value="KAF2259619.1"/>
    <property type="molecule type" value="Genomic_DNA"/>
</dbReference>
<protein>
    <submittedName>
        <fullName evidence="1">Uncharacterized protein</fullName>
    </submittedName>
</protein>
<dbReference type="Proteomes" id="UP000800093">
    <property type="component" value="Unassembled WGS sequence"/>
</dbReference>